<dbReference type="PROSITE" id="PS51194">
    <property type="entry name" value="HELICASE_CTER"/>
    <property type="match status" value="1"/>
</dbReference>
<dbReference type="InterPro" id="IPR012961">
    <property type="entry name" value="Ski2/MTR4_C"/>
</dbReference>
<dbReference type="SMART" id="SM01142">
    <property type="entry name" value="DSHCT"/>
    <property type="match status" value="1"/>
</dbReference>
<dbReference type="Pfam" id="PF17911">
    <property type="entry name" value="Ski2_N"/>
    <property type="match status" value="1"/>
</dbReference>
<dbReference type="PROSITE" id="PS51192">
    <property type="entry name" value="HELICASE_ATP_BIND_1"/>
    <property type="match status" value="1"/>
</dbReference>
<evidence type="ECO:0000256" key="4">
    <source>
        <dbReference type="ARBA" id="ARBA00022801"/>
    </source>
</evidence>
<dbReference type="CDD" id="cd18027">
    <property type="entry name" value="DEXHc_SKIV2L"/>
    <property type="match status" value="1"/>
</dbReference>
<dbReference type="FunFam" id="3.40.50.300:FF:000354">
    <property type="entry name" value="ATP-dependent RNA helicase SKI2"/>
    <property type="match status" value="1"/>
</dbReference>
<dbReference type="GO" id="GO:0055087">
    <property type="term" value="C:Ski complex"/>
    <property type="evidence" value="ECO:0007669"/>
    <property type="project" value="TreeGrafter"/>
</dbReference>
<dbReference type="InterPro" id="IPR014001">
    <property type="entry name" value="Helicase_ATP-bd"/>
</dbReference>
<dbReference type="Pfam" id="PF08148">
    <property type="entry name" value="DSHCT"/>
    <property type="match status" value="1"/>
</dbReference>
<dbReference type="Gene3D" id="1.10.3380.30">
    <property type="match status" value="2"/>
</dbReference>
<dbReference type="InterPro" id="IPR025696">
    <property type="entry name" value="Beta-barrel_MTR4"/>
</dbReference>
<dbReference type="AlphaFoldDB" id="A0A8D3BEQ7"/>
<evidence type="ECO:0000256" key="8">
    <source>
        <dbReference type="ARBA" id="ARBA00047984"/>
    </source>
</evidence>
<dbReference type="CDD" id="cd18795">
    <property type="entry name" value="SF2_C_Ski2"/>
    <property type="match status" value="1"/>
</dbReference>
<evidence type="ECO:0000259" key="11">
    <source>
        <dbReference type="PROSITE" id="PS51194"/>
    </source>
</evidence>
<evidence type="ECO:0000256" key="7">
    <source>
        <dbReference type="ARBA" id="ARBA00022884"/>
    </source>
</evidence>
<keyword evidence="7" id="KW-0694">RNA-binding</keyword>
<evidence type="ECO:0000313" key="13">
    <source>
        <dbReference type="Proteomes" id="UP000694558"/>
    </source>
</evidence>
<feature type="domain" description="Helicase ATP-binding" evidence="10">
    <location>
        <begin position="285"/>
        <end position="441"/>
    </location>
</feature>
<dbReference type="SMART" id="SM00490">
    <property type="entry name" value="HELICc"/>
    <property type="match status" value="1"/>
</dbReference>
<dbReference type="InterPro" id="IPR027417">
    <property type="entry name" value="P-loop_NTPase"/>
</dbReference>
<dbReference type="GO" id="GO:0003723">
    <property type="term" value="F:RNA binding"/>
    <property type="evidence" value="ECO:0007669"/>
    <property type="project" value="UniProtKB-KW"/>
</dbReference>
<dbReference type="SMART" id="SM00487">
    <property type="entry name" value="DEXDc"/>
    <property type="match status" value="1"/>
</dbReference>
<accession>A0A8D3BEQ7</accession>
<dbReference type="InterPro" id="IPR011545">
    <property type="entry name" value="DEAD/DEAH_box_helicase_dom"/>
</dbReference>
<evidence type="ECO:0000256" key="6">
    <source>
        <dbReference type="ARBA" id="ARBA00022840"/>
    </source>
</evidence>
<dbReference type="InterPro" id="IPR050699">
    <property type="entry name" value="RNA-DNA_Helicase"/>
</dbReference>
<dbReference type="GO" id="GO:0003724">
    <property type="term" value="F:RNA helicase activity"/>
    <property type="evidence" value="ECO:0007669"/>
    <property type="project" value="UniProtKB-EC"/>
</dbReference>
<dbReference type="GO" id="GO:0016787">
    <property type="term" value="F:hydrolase activity"/>
    <property type="evidence" value="ECO:0007669"/>
    <property type="project" value="UniProtKB-KW"/>
</dbReference>
<name>A0A8D3BEQ7_SCOMX</name>
<dbReference type="Ensembl" id="ENSSMAT00000033437.2">
    <property type="protein sequence ID" value="ENSSMAP00000033025.2"/>
    <property type="gene ID" value="ENSSMAG00000020185.2"/>
</dbReference>
<reference evidence="12" key="2">
    <citation type="submission" date="2025-08" db="UniProtKB">
        <authorList>
            <consortium name="Ensembl"/>
        </authorList>
    </citation>
    <scope>IDENTIFICATION</scope>
</reference>
<comment type="subcellular location">
    <subcellularLocation>
        <location evidence="1">Cytoplasm</location>
    </subcellularLocation>
</comment>
<dbReference type="Gene3D" id="3.40.50.300">
    <property type="entry name" value="P-loop containing nucleotide triphosphate hydrolases"/>
    <property type="match status" value="2"/>
</dbReference>
<dbReference type="InterPro" id="IPR016438">
    <property type="entry name" value="SKI2-like"/>
</dbReference>
<evidence type="ECO:0000256" key="5">
    <source>
        <dbReference type="ARBA" id="ARBA00022806"/>
    </source>
</evidence>
<keyword evidence="2" id="KW-0963">Cytoplasm</keyword>
<comment type="catalytic activity">
    <reaction evidence="8">
        <text>ATP + H2O = ADP + phosphate + H(+)</text>
        <dbReference type="Rhea" id="RHEA:13065"/>
        <dbReference type="ChEBI" id="CHEBI:15377"/>
        <dbReference type="ChEBI" id="CHEBI:15378"/>
        <dbReference type="ChEBI" id="CHEBI:30616"/>
        <dbReference type="ChEBI" id="CHEBI:43474"/>
        <dbReference type="ChEBI" id="CHEBI:456216"/>
        <dbReference type="EC" id="3.6.4.13"/>
    </reaction>
</comment>
<organism evidence="12 13">
    <name type="scientific">Scophthalmus maximus</name>
    <name type="common">Turbot</name>
    <name type="synonym">Psetta maxima</name>
    <dbReference type="NCBI Taxonomy" id="52904"/>
    <lineage>
        <taxon>Eukaryota</taxon>
        <taxon>Metazoa</taxon>
        <taxon>Chordata</taxon>
        <taxon>Craniata</taxon>
        <taxon>Vertebrata</taxon>
        <taxon>Euteleostomi</taxon>
        <taxon>Actinopterygii</taxon>
        <taxon>Neopterygii</taxon>
        <taxon>Teleostei</taxon>
        <taxon>Neoteleostei</taxon>
        <taxon>Acanthomorphata</taxon>
        <taxon>Carangaria</taxon>
        <taxon>Pleuronectiformes</taxon>
        <taxon>Pleuronectoidei</taxon>
        <taxon>Scophthalmidae</taxon>
        <taxon>Scophthalmus</taxon>
    </lineage>
</organism>
<keyword evidence="6" id="KW-0067">ATP-binding</keyword>
<evidence type="ECO:0000313" key="12">
    <source>
        <dbReference type="Ensembl" id="ENSSMAP00000033025.2"/>
    </source>
</evidence>
<protein>
    <submittedName>
        <fullName evidence="12">SKI2 subunit of superkiller complex</fullName>
    </submittedName>
</protein>
<keyword evidence="3" id="KW-0547">Nucleotide-binding</keyword>
<sequence>GDMDRINVPPSGPMDLPLSLLEMGCSGRFELITHPLPGQPLPPHSTLPHGLPPTSLNLETEVEKQFLRDPAWLPIHDTDFECNLSSANRVTQREFNVDSLLNCAQSSLHSGLSVVRDPTTGMLLGFTEVPLENTGLSAKNSLSLQRQPGPPSESLRGSNTNYPFLPGGMEELSLDQIKKKSELEEDIDFEKDLIRVPPGLKAGMDFTDKGSISHFCLIYNKTPYISKLHSPPSPTVFIYCPSGFLCDESLHEKPSGSGRVSSNPFLCLPLLQWPFELDVFQKQAVLRLEAHDSVFVAAHTSAGKTVVAEYAIALSQKHMTRTIYTSPIKALSNQKFRDFKSTFGDVGLLTGDVQLSPESSCLIMTTEILRSMLYNGSEVIRDLEWVIFDEVHYINDAERGVVWEEVLIMLPDHVSIILLSATVPNALEFSEWIGRIKKKHIYVISTMKRPVPLEHHLYTGNSTKTQKEMFLLLDAAGNFLTKGYYAAVDAKKERTSKHAQSFGSKNTSQNTTASQDRSVWLSLLHFLSQRQQTPVVAFTFSRTRCDDNARSLDSMDMTTSIEKAEIHSFFQKSLTRLRGGDRQLPQILIMRDLLKRGIAVHHSGILPILKEVIEMLFSRGLVKVLFATETFAMGVNMPARTVVFDSIRKHDGTGFRNLLPGEYIQMAGRAGRRGLDATGTVIILCKAGVHEMADLHVMMLGKPTILQSQFRLTYTMILNLLRVEALRVTDMMRRSFSENHRDTQVHQEKRISQLKQTLSTLPPLDTHDQLSDLMPYYRTVTELRTTTEALQRAILESMSGLKALSVGRVVVVNNKQHLNALGVILQVSNDSVNRTFTSLIICEKGNEEGEGKGNAVAALPHLYNTALFIPEGPCSHTVQKLKFQDITGITVKTLKVIPDRIIDNYNKRQQPRFRHDPPGQAISTASQELLRLAEANSGGLATLDPVNDLQLKSVDVVEDSMRLRVLKESLQDFTCIHSPTFAEQFARVTERMSVQEELDRLLFLVSDQSLSLLPEYHQRIKVLQSLQYVDSSGAVQLKGRVACQISSHELLLTELLFENALSPLAPEESAALLSCLVFTQKTQVEPHITNTLQEGIDRVLSVAKRIGELQRECGIPQTAEEFVGQFKFGLTEVVYCWARGMPFAEIAQLTDVQEGTVVRCIQRLDEVLKMVRQAARIVGDSVLGSKMEKASLAIRRDIVFTASLYTH</sequence>
<evidence type="ECO:0000256" key="2">
    <source>
        <dbReference type="ARBA" id="ARBA00022490"/>
    </source>
</evidence>
<dbReference type="Pfam" id="PF00271">
    <property type="entry name" value="Helicase_C"/>
    <property type="match status" value="1"/>
</dbReference>
<reference evidence="12" key="1">
    <citation type="submission" date="2023-05" db="EMBL/GenBank/DDBJ databases">
        <title>High-quality long-read genome of Scophthalmus maximus.</title>
        <authorList>
            <person name="Lien S."/>
            <person name="Martinez P."/>
        </authorList>
    </citation>
    <scope>NUCLEOTIDE SEQUENCE [LARGE SCALE GENOMIC DNA]</scope>
</reference>
<evidence type="ECO:0000259" key="10">
    <source>
        <dbReference type="PROSITE" id="PS51192"/>
    </source>
</evidence>
<evidence type="ECO:0000256" key="1">
    <source>
        <dbReference type="ARBA" id="ARBA00004496"/>
    </source>
</evidence>
<gene>
    <name evidence="12" type="primary">skic2</name>
</gene>
<dbReference type="SUPFAM" id="SSF52540">
    <property type="entry name" value="P-loop containing nucleoside triphosphate hydrolases"/>
    <property type="match status" value="1"/>
</dbReference>
<keyword evidence="4" id="KW-0378">Hydrolase</keyword>
<proteinExistence type="predicted"/>
<dbReference type="Proteomes" id="UP000694558">
    <property type="component" value="Chromosome 22"/>
</dbReference>
<dbReference type="GO" id="GO:0005524">
    <property type="term" value="F:ATP binding"/>
    <property type="evidence" value="ECO:0007669"/>
    <property type="project" value="UniProtKB-KW"/>
</dbReference>
<dbReference type="PIRSF" id="PIRSF005198">
    <property type="entry name" value="Antiviral_helicase_SKI2"/>
    <property type="match status" value="1"/>
</dbReference>
<dbReference type="InterPro" id="IPR040801">
    <property type="entry name" value="Ski2_N"/>
</dbReference>
<evidence type="ECO:0000256" key="3">
    <source>
        <dbReference type="ARBA" id="ARBA00022741"/>
    </source>
</evidence>
<dbReference type="GeneTree" id="ENSGT00940000158255"/>
<feature type="domain" description="Helicase C-terminal" evidence="11">
    <location>
        <begin position="556"/>
        <end position="721"/>
    </location>
</feature>
<dbReference type="PANTHER" id="PTHR12131:SF1">
    <property type="entry name" value="ATP-DEPENDENT RNA HELICASE SUPV3L1, MITOCHONDRIAL-RELATED"/>
    <property type="match status" value="1"/>
</dbReference>
<keyword evidence="5" id="KW-0347">Helicase</keyword>
<dbReference type="PANTHER" id="PTHR12131">
    <property type="entry name" value="ATP-DEPENDENT RNA AND DNA HELICASE"/>
    <property type="match status" value="1"/>
</dbReference>
<dbReference type="GO" id="GO:0070478">
    <property type="term" value="P:nuclear-transcribed mRNA catabolic process, 3'-5' exonucleolytic nonsense-mediated decay"/>
    <property type="evidence" value="ECO:0007669"/>
    <property type="project" value="TreeGrafter"/>
</dbReference>
<dbReference type="InterPro" id="IPR001650">
    <property type="entry name" value="Helicase_C-like"/>
</dbReference>
<dbReference type="FunFam" id="3.40.50.300:FF:000447">
    <property type="entry name" value="helicase SKI2W isoform X2"/>
    <property type="match status" value="1"/>
</dbReference>
<dbReference type="Pfam" id="PF13234">
    <property type="entry name" value="MTR4_beta-barrel"/>
    <property type="match status" value="1"/>
</dbReference>
<dbReference type="FunFam" id="1.10.3380.30:FF:000001">
    <property type="entry name" value="Ski2 ATP-dependent RNA helicase"/>
    <property type="match status" value="1"/>
</dbReference>
<feature type="region of interest" description="Disordered" evidence="9">
    <location>
        <begin position="138"/>
        <end position="160"/>
    </location>
</feature>
<evidence type="ECO:0000256" key="9">
    <source>
        <dbReference type="SAM" id="MobiDB-lite"/>
    </source>
</evidence>
<dbReference type="Pfam" id="PF00270">
    <property type="entry name" value="DEAD"/>
    <property type="match status" value="1"/>
</dbReference>